<feature type="transmembrane region" description="Helical" evidence="2">
    <location>
        <begin position="306"/>
        <end position="327"/>
    </location>
</feature>
<dbReference type="SUPFAM" id="SSF64268">
    <property type="entry name" value="PX domain"/>
    <property type="match status" value="1"/>
</dbReference>
<keyword evidence="2" id="KW-1133">Transmembrane helix</keyword>
<dbReference type="Gene3D" id="3.30.1520.10">
    <property type="entry name" value="Phox-like domain"/>
    <property type="match status" value="1"/>
</dbReference>
<evidence type="ECO:0000313" key="4">
    <source>
        <dbReference type="EMBL" id="CAD8524196.1"/>
    </source>
</evidence>
<feature type="region of interest" description="Disordered" evidence="1">
    <location>
        <begin position="173"/>
        <end position="202"/>
    </location>
</feature>
<proteinExistence type="predicted"/>
<keyword evidence="2" id="KW-0812">Transmembrane</keyword>
<evidence type="ECO:0000259" key="3">
    <source>
        <dbReference type="PROSITE" id="PS50195"/>
    </source>
</evidence>
<dbReference type="PROSITE" id="PS50195">
    <property type="entry name" value="PX"/>
    <property type="match status" value="1"/>
</dbReference>
<feature type="region of interest" description="Disordered" evidence="1">
    <location>
        <begin position="236"/>
        <end position="271"/>
    </location>
</feature>
<sequence>MPSSVHVDVPTFRLSENHGDTFAVYVIDVSEGDESWSVVRRWNDIKEMMQDMHELHTKELRAAKIPKFEPHGWRWGPSALDPAFLNQRKAALQKLLKALVAEFGVSFARQAGPAPVRELLDQEVPEPGVRATMNGTAYADEIASPEPAAAPLSSPLELSPPAAAIAERKSVAEDGIGGTGGETEPTHSTGRPDGEGAGESAVEAAVDAVDAVANTQTAEPSAASGSLPAAAPEALPQLPAAPPATSALSATAPTAETQRRPPPPASMLDTVKTLPDEDDQFDDALEPEDDLDVAKTGAEQDADDNIGVAALVLWISVILVPFVALLAKELIGFHLIR</sequence>
<reference evidence="4" key="1">
    <citation type="submission" date="2021-01" db="EMBL/GenBank/DDBJ databases">
        <authorList>
            <person name="Corre E."/>
            <person name="Pelletier E."/>
            <person name="Niang G."/>
            <person name="Scheremetjew M."/>
            <person name="Finn R."/>
            <person name="Kale V."/>
            <person name="Holt S."/>
            <person name="Cochrane G."/>
            <person name="Meng A."/>
            <person name="Brown T."/>
            <person name="Cohen L."/>
        </authorList>
    </citation>
    <scope>NUCLEOTIDE SEQUENCE</scope>
    <source>
        <strain evidence="4">RCC1130</strain>
    </source>
</reference>
<evidence type="ECO:0000256" key="1">
    <source>
        <dbReference type="SAM" id="MobiDB-lite"/>
    </source>
</evidence>
<dbReference type="AlphaFoldDB" id="A0A7S0IK38"/>
<dbReference type="CDD" id="cd06093">
    <property type="entry name" value="PX_domain"/>
    <property type="match status" value="1"/>
</dbReference>
<accession>A0A7S0IK38</accession>
<organism evidence="4">
    <name type="scientific">Calcidiscus leptoporus</name>
    <dbReference type="NCBI Taxonomy" id="127549"/>
    <lineage>
        <taxon>Eukaryota</taxon>
        <taxon>Haptista</taxon>
        <taxon>Haptophyta</taxon>
        <taxon>Prymnesiophyceae</taxon>
        <taxon>Coccolithales</taxon>
        <taxon>Calcidiscaceae</taxon>
        <taxon>Calcidiscus</taxon>
    </lineage>
</organism>
<dbReference type="InterPro" id="IPR001683">
    <property type="entry name" value="PX_dom"/>
</dbReference>
<keyword evidence="2" id="KW-0472">Membrane</keyword>
<gene>
    <name evidence="4" type="ORF">CLEP1334_LOCUS994</name>
</gene>
<dbReference type="EMBL" id="HBER01001892">
    <property type="protein sequence ID" value="CAD8524196.1"/>
    <property type="molecule type" value="Transcribed_RNA"/>
</dbReference>
<feature type="domain" description="PX" evidence="3">
    <location>
        <begin position="3"/>
        <end position="126"/>
    </location>
</feature>
<evidence type="ECO:0000256" key="2">
    <source>
        <dbReference type="SAM" id="Phobius"/>
    </source>
</evidence>
<protein>
    <recommendedName>
        <fullName evidence="3">PX domain-containing protein</fullName>
    </recommendedName>
</protein>
<name>A0A7S0IK38_9EUKA</name>
<feature type="compositionally biased region" description="Low complexity" evidence="1">
    <location>
        <begin position="236"/>
        <end position="256"/>
    </location>
</feature>
<dbReference type="InterPro" id="IPR036871">
    <property type="entry name" value="PX_dom_sf"/>
</dbReference>
<dbReference type="GO" id="GO:0035091">
    <property type="term" value="F:phosphatidylinositol binding"/>
    <property type="evidence" value="ECO:0007669"/>
    <property type="project" value="InterPro"/>
</dbReference>